<feature type="transmembrane region" description="Helical" evidence="1">
    <location>
        <begin position="31"/>
        <end position="53"/>
    </location>
</feature>
<comment type="caution">
    <text evidence="2">The sequence shown here is derived from an EMBL/GenBank/DDBJ whole genome shotgun (WGS) entry which is preliminary data.</text>
</comment>
<protein>
    <submittedName>
        <fullName evidence="2">Uncharacterized protein</fullName>
    </submittedName>
</protein>
<feature type="non-terminal residue" evidence="2">
    <location>
        <position position="79"/>
    </location>
</feature>
<dbReference type="AlphaFoldDB" id="A0A5N6JUN7"/>
<reference evidence="2 3" key="1">
    <citation type="submission" date="2019-06" db="EMBL/GenBank/DDBJ databases">
        <title>Genome Sequence of the Brown Rot Fungal Pathogen Monilinia laxa.</title>
        <authorList>
            <person name="De Miccolis Angelini R.M."/>
            <person name="Landi L."/>
            <person name="Abate D."/>
            <person name="Pollastro S."/>
            <person name="Romanazzi G."/>
            <person name="Faretra F."/>
        </authorList>
    </citation>
    <scope>NUCLEOTIDE SEQUENCE [LARGE SCALE GENOMIC DNA]</scope>
    <source>
        <strain evidence="2 3">Mlax316</strain>
    </source>
</reference>
<gene>
    <name evidence="2" type="ORF">EYC80_008254</name>
</gene>
<name>A0A5N6JUN7_MONLA</name>
<organism evidence="2 3">
    <name type="scientific">Monilinia laxa</name>
    <name type="common">Brown rot fungus</name>
    <name type="synonym">Sclerotinia laxa</name>
    <dbReference type="NCBI Taxonomy" id="61186"/>
    <lineage>
        <taxon>Eukaryota</taxon>
        <taxon>Fungi</taxon>
        <taxon>Dikarya</taxon>
        <taxon>Ascomycota</taxon>
        <taxon>Pezizomycotina</taxon>
        <taxon>Leotiomycetes</taxon>
        <taxon>Helotiales</taxon>
        <taxon>Sclerotiniaceae</taxon>
        <taxon>Monilinia</taxon>
    </lineage>
</organism>
<evidence type="ECO:0000313" key="3">
    <source>
        <dbReference type="Proteomes" id="UP000326757"/>
    </source>
</evidence>
<sequence length="79" mass="9539">MRQTPYRFVHYCRKIRRKLQKYKIHKSIKNYLFNGNVIIIIIIIIIITIHQPYNHPPTKSPPYSLYLNVVYPIKSRAKS</sequence>
<evidence type="ECO:0000313" key="2">
    <source>
        <dbReference type="EMBL" id="KAB8292545.1"/>
    </source>
</evidence>
<keyword evidence="1" id="KW-1133">Transmembrane helix</keyword>
<dbReference type="EMBL" id="VIGI01000013">
    <property type="protein sequence ID" value="KAB8292545.1"/>
    <property type="molecule type" value="Genomic_DNA"/>
</dbReference>
<accession>A0A5N6JUN7</accession>
<evidence type="ECO:0000256" key="1">
    <source>
        <dbReference type="SAM" id="Phobius"/>
    </source>
</evidence>
<keyword evidence="1" id="KW-0812">Transmembrane</keyword>
<keyword evidence="3" id="KW-1185">Reference proteome</keyword>
<dbReference type="Proteomes" id="UP000326757">
    <property type="component" value="Unassembled WGS sequence"/>
</dbReference>
<keyword evidence="1" id="KW-0472">Membrane</keyword>
<proteinExistence type="predicted"/>